<reference evidence="4 5" key="1">
    <citation type="journal article" date="2020" name="mSystems">
        <title>Defining Genomic and Predicted Metabolic Features of the Acetobacterium Genus.</title>
        <authorList>
            <person name="Ross D.E."/>
            <person name="Marshall C.W."/>
            <person name="Gulliver D."/>
            <person name="May H.D."/>
            <person name="Norman R.S."/>
        </authorList>
    </citation>
    <scope>NUCLEOTIDE SEQUENCE [LARGE SCALE GENOMIC DNA]</scope>
    <source>
        <strain evidence="4 5">DSM 8238</strain>
    </source>
</reference>
<dbReference type="SUPFAM" id="SSF54980">
    <property type="entry name" value="EF-G C-terminal domain-like"/>
    <property type="match status" value="1"/>
</dbReference>
<evidence type="ECO:0000256" key="1">
    <source>
        <dbReference type="ARBA" id="ARBA00007665"/>
    </source>
</evidence>
<dbReference type="RefSeq" id="WP_186843337.1">
    <property type="nucleotide sequence ID" value="NZ_WJBC01000029.1"/>
</dbReference>
<dbReference type="InterPro" id="IPR020569">
    <property type="entry name" value="UPF0029_Impact_CS"/>
</dbReference>
<dbReference type="PANTHER" id="PTHR16301:SF20">
    <property type="entry name" value="IMPACT FAMILY MEMBER YIGZ"/>
    <property type="match status" value="1"/>
</dbReference>
<dbReference type="InterPro" id="IPR015269">
    <property type="entry name" value="UPF0029_Impact_C"/>
</dbReference>
<accession>A0ABR6WXX5</accession>
<feature type="domain" description="Impact N-terminal" evidence="2">
    <location>
        <begin position="18"/>
        <end position="123"/>
    </location>
</feature>
<dbReference type="PROSITE" id="PS00910">
    <property type="entry name" value="UPF0029"/>
    <property type="match status" value="1"/>
</dbReference>
<dbReference type="SUPFAM" id="SSF54211">
    <property type="entry name" value="Ribosomal protein S5 domain 2-like"/>
    <property type="match status" value="1"/>
</dbReference>
<name>A0ABR6WXX5_9FIRM</name>
<proteinExistence type="inferred from homology"/>
<dbReference type="Pfam" id="PF09186">
    <property type="entry name" value="DUF1949"/>
    <property type="match status" value="1"/>
</dbReference>
<dbReference type="NCBIfam" id="TIGR00257">
    <property type="entry name" value="IMPACT_YIGZ"/>
    <property type="match status" value="1"/>
</dbReference>
<dbReference type="Proteomes" id="UP000603234">
    <property type="component" value="Unassembled WGS sequence"/>
</dbReference>
<dbReference type="InterPro" id="IPR020568">
    <property type="entry name" value="Ribosomal_Su5_D2-typ_SF"/>
</dbReference>
<protein>
    <submittedName>
        <fullName evidence="4">YigZ family protein</fullName>
    </submittedName>
</protein>
<dbReference type="Pfam" id="PF01205">
    <property type="entry name" value="Impact_N"/>
    <property type="match status" value="1"/>
</dbReference>
<comment type="similarity">
    <text evidence="1">Belongs to the IMPACT family.</text>
</comment>
<dbReference type="InterPro" id="IPR001498">
    <property type="entry name" value="Impact_N"/>
</dbReference>
<sequence>MDDYKTVLRSDETEVEIKKSRFINLVFHVEDEAAVDEILTEIRKKHYKSTHACWAYVLNTNPKRQKASDDGEPSGTAGKPILDVINHRELKDVLVVVVRYFGGIKLGTGGLIRAYGGGASDVLNHCCIIKKQFSDQVKIVIHYPSYGGLSNSLMEKEIFPVSEEFGENVTLNFQIAVAQTKAFLDWVEDQTNGTAQIIRGEQAYVDVEVTNDEKTM</sequence>
<gene>
    <name evidence="4" type="ORF">GH808_13605</name>
</gene>
<dbReference type="InterPro" id="IPR023582">
    <property type="entry name" value="Impact"/>
</dbReference>
<dbReference type="Gene3D" id="3.30.230.30">
    <property type="entry name" value="Impact, N-terminal domain"/>
    <property type="match status" value="1"/>
</dbReference>
<dbReference type="InterPro" id="IPR035647">
    <property type="entry name" value="EFG_III/V"/>
</dbReference>
<keyword evidence="5" id="KW-1185">Reference proteome</keyword>
<dbReference type="PANTHER" id="PTHR16301">
    <property type="entry name" value="IMPACT-RELATED"/>
    <property type="match status" value="1"/>
</dbReference>
<feature type="domain" description="UPF0029" evidence="3">
    <location>
        <begin position="139"/>
        <end position="193"/>
    </location>
</feature>
<dbReference type="InterPro" id="IPR015796">
    <property type="entry name" value="Impact_YigZ-like"/>
</dbReference>
<dbReference type="EMBL" id="WJBC01000029">
    <property type="protein sequence ID" value="MBC3805449.1"/>
    <property type="molecule type" value="Genomic_DNA"/>
</dbReference>
<evidence type="ECO:0000259" key="2">
    <source>
        <dbReference type="Pfam" id="PF01205"/>
    </source>
</evidence>
<evidence type="ECO:0000259" key="3">
    <source>
        <dbReference type="Pfam" id="PF09186"/>
    </source>
</evidence>
<dbReference type="Gene3D" id="3.30.70.240">
    <property type="match status" value="1"/>
</dbReference>
<evidence type="ECO:0000313" key="4">
    <source>
        <dbReference type="EMBL" id="MBC3805449.1"/>
    </source>
</evidence>
<dbReference type="InterPro" id="IPR036956">
    <property type="entry name" value="Impact_N_sf"/>
</dbReference>
<comment type="caution">
    <text evidence="4">The sequence shown here is derived from an EMBL/GenBank/DDBJ whole genome shotgun (WGS) entry which is preliminary data.</text>
</comment>
<organism evidence="4 5">
    <name type="scientific">Acetobacterium fimetarium</name>
    <dbReference type="NCBI Taxonomy" id="52691"/>
    <lineage>
        <taxon>Bacteria</taxon>
        <taxon>Bacillati</taxon>
        <taxon>Bacillota</taxon>
        <taxon>Clostridia</taxon>
        <taxon>Eubacteriales</taxon>
        <taxon>Eubacteriaceae</taxon>
        <taxon>Acetobacterium</taxon>
    </lineage>
</organism>
<evidence type="ECO:0000313" key="5">
    <source>
        <dbReference type="Proteomes" id="UP000603234"/>
    </source>
</evidence>